<feature type="domain" description="Luciferase-like" evidence="3">
    <location>
        <begin position="3"/>
        <end position="106"/>
    </location>
</feature>
<evidence type="ECO:0000256" key="1">
    <source>
        <dbReference type="ARBA" id="ARBA00023002"/>
    </source>
</evidence>
<evidence type="ECO:0000313" key="4">
    <source>
        <dbReference type="EMBL" id="SFX46333.1"/>
    </source>
</evidence>
<dbReference type="InterPro" id="IPR050766">
    <property type="entry name" value="Bact_Lucif_Oxidored"/>
</dbReference>
<dbReference type="STRING" id="1893.SAMN02787144_1003197"/>
<organism evidence="4 5">
    <name type="scientific">Streptomyces atratus</name>
    <dbReference type="NCBI Taxonomy" id="1893"/>
    <lineage>
        <taxon>Bacteria</taxon>
        <taxon>Bacillati</taxon>
        <taxon>Actinomycetota</taxon>
        <taxon>Actinomycetes</taxon>
        <taxon>Kitasatosporales</taxon>
        <taxon>Streptomycetaceae</taxon>
        <taxon>Streptomyces</taxon>
    </lineage>
</organism>
<sequence>MIETGVVAERLGFDAYAIGERHAGPFLSSSPSVVLGAPAARTSTIRLLTGVTVVAILDPVRVAEDFATLDQISRGRIELVVGKGAEAGHFGLFGLDEERQWDLQREKQTETLQRFAEEIAPVVRREAPSTLWD</sequence>
<gene>
    <name evidence="4" type="ORF">SAMN02787144_1003197</name>
</gene>
<evidence type="ECO:0000313" key="5">
    <source>
        <dbReference type="Proteomes" id="UP000181909"/>
    </source>
</evidence>
<dbReference type="InterPro" id="IPR036661">
    <property type="entry name" value="Luciferase-like_sf"/>
</dbReference>
<dbReference type="PANTHER" id="PTHR30137">
    <property type="entry name" value="LUCIFERASE-LIKE MONOOXYGENASE"/>
    <property type="match status" value="1"/>
</dbReference>
<accession>A0A1K1XB64</accession>
<dbReference type="AlphaFoldDB" id="A0A1K1XB64"/>
<dbReference type="EMBL" id="FPJO01000003">
    <property type="protein sequence ID" value="SFX46333.1"/>
    <property type="molecule type" value="Genomic_DNA"/>
</dbReference>
<name>A0A1K1XB64_STRAR</name>
<dbReference type="Gene3D" id="3.20.20.30">
    <property type="entry name" value="Luciferase-like domain"/>
    <property type="match status" value="1"/>
</dbReference>
<dbReference type="GO" id="GO:0016705">
    <property type="term" value="F:oxidoreductase activity, acting on paired donors, with incorporation or reduction of molecular oxygen"/>
    <property type="evidence" value="ECO:0007669"/>
    <property type="project" value="InterPro"/>
</dbReference>
<dbReference type="SUPFAM" id="SSF51679">
    <property type="entry name" value="Bacterial luciferase-like"/>
    <property type="match status" value="1"/>
</dbReference>
<dbReference type="InterPro" id="IPR011251">
    <property type="entry name" value="Luciferase-like_dom"/>
</dbReference>
<dbReference type="Pfam" id="PF00296">
    <property type="entry name" value="Bac_luciferase"/>
    <property type="match status" value="1"/>
</dbReference>
<dbReference type="GO" id="GO:0005829">
    <property type="term" value="C:cytosol"/>
    <property type="evidence" value="ECO:0007669"/>
    <property type="project" value="TreeGrafter"/>
</dbReference>
<dbReference type="Proteomes" id="UP000181909">
    <property type="component" value="Unassembled WGS sequence"/>
</dbReference>
<protein>
    <submittedName>
        <fullName evidence="4">Luciferase-like monooxygenase</fullName>
    </submittedName>
</protein>
<evidence type="ECO:0000256" key="2">
    <source>
        <dbReference type="ARBA" id="ARBA00023033"/>
    </source>
</evidence>
<dbReference type="GO" id="GO:0004497">
    <property type="term" value="F:monooxygenase activity"/>
    <property type="evidence" value="ECO:0007669"/>
    <property type="project" value="UniProtKB-KW"/>
</dbReference>
<evidence type="ECO:0000259" key="3">
    <source>
        <dbReference type="Pfam" id="PF00296"/>
    </source>
</evidence>
<keyword evidence="1" id="KW-0560">Oxidoreductase</keyword>
<dbReference type="PANTHER" id="PTHR30137:SF8">
    <property type="entry name" value="BLR5498 PROTEIN"/>
    <property type="match status" value="1"/>
</dbReference>
<proteinExistence type="predicted"/>
<reference evidence="4 5" key="1">
    <citation type="submission" date="2016-11" db="EMBL/GenBank/DDBJ databases">
        <authorList>
            <person name="Jaros S."/>
            <person name="Januszkiewicz K."/>
            <person name="Wedrychowicz H."/>
        </authorList>
    </citation>
    <scope>NUCLEOTIDE SEQUENCE [LARGE SCALE GENOMIC DNA]</scope>
    <source>
        <strain evidence="4 5">OK807</strain>
    </source>
</reference>
<keyword evidence="2 4" id="KW-0503">Monooxygenase</keyword>